<evidence type="ECO:0000256" key="4">
    <source>
        <dbReference type="ARBA" id="ARBA00022692"/>
    </source>
</evidence>
<feature type="transmembrane region" description="Helical" evidence="8">
    <location>
        <begin position="66"/>
        <end position="89"/>
    </location>
</feature>
<dbReference type="Gene3D" id="1.10.3430.10">
    <property type="entry name" value="Ammonium transporter AmtB like domains"/>
    <property type="match status" value="1"/>
</dbReference>
<feature type="transmembrane region" description="Helical" evidence="8">
    <location>
        <begin position="26"/>
        <end position="46"/>
    </location>
</feature>
<keyword evidence="3" id="KW-0813">Transport</keyword>
<protein>
    <recommendedName>
        <fullName evidence="9">Ammonium transporter AmtB-like domain-containing protein</fullName>
    </recommendedName>
</protein>
<comment type="similarity">
    <text evidence="2">Belongs to the ammonia transporter channel (TC 1.A.11.2) family.</text>
</comment>
<feature type="non-terminal residue" evidence="10">
    <location>
        <position position="1"/>
    </location>
</feature>
<keyword evidence="5 8" id="KW-1133">Transmembrane helix</keyword>
<evidence type="ECO:0000313" key="11">
    <source>
        <dbReference type="Proteomes" id="UP001054857"/>
    </source>
</evidence>
<evidence type="ECO:0000256" key="2">
    <source>
        <dbReference type="ARBA" id="ARBA00005887"/>
    </source>
</evidence>
<organism evidence="10 11">
    <name type="scientific">Astrephomene gubernaculifera</name>
    <dbReference type="NCBI Taxonomy" id="47775"/>
    <lineage>
        <taxon>Eukaryota</taxon>
        <taxon>Viridiplantae</taxon>
        <taxon>Chlorophyta</taxon>
        <taxon>core chlorophytes</taxon>
        <taxon>Chlorophyceae</taxon>
        <taxon>CS clade</taxon>
        <taxon>Chlamydomonadales</taxon>
        <taxon>Astrephomenaceae</taxon>
        <taxon>Astrephomene</taxon>
    </lineage>
</organism>
<dbReference type="SUPFAM" id="SSF111352">
    <property type="entry name" value="Ammonium transporter"/>
    <property type="match status" value="1"/>
</dbReference>
<evidence type="ECO:0000256" key="7">
    <source>
        <dbReference type="ARBA" id="ARBA00023177"/>
    </source>
</evidence>
<dbReference type="Proteomes" id="UP001054857">
    <property type="component" value="Unassembled WGS sequence"/>
</dbReference>
<keyword evidence="11" id="KW-1185">Reference proteome</keyword>
<keyword evidence="7" id="KW-0924">Ammonia transport</keyword>
<feature type="transmembrane region" description="Helical" evidence="8">
    <location>
        <begin position="147"/>
        <end position="168"/>
    </location>
</feature>
<dbReference type="InterPro" id="IPR024041">
    <property type="entry name" value="NH4_transpt_AmtB-like_dom"/>
</dbReference>
<dbReference type="AlphaFoldDB" id="A0AAD3HGS5"/>
<feature type="domain" description="Ammonium transporter AmtB-like" evidence="9">
    <location>
        <begin position="1"/>
        <end position="169"/>
    </location>
</feature>
<accession>A0AAD3HGS5</accession>
<feature type="transmembrane region" description="Helical" evidence="8">
    <location>
        <begin position="110"/>
        <end position="127"/>
    </location>
</feature>
<dbReference type="GO" id="GO:0097272">
    <property type="term" value="P:ammonium homeostasis"/>
    <property type="evidence" value="ECO:0007669"/>
    <property type="project" value="TreeGrafter"/>
</dbReference>
<evidence type="ECO:0000256" key="5">
    <source>
        <dbReference type="ARBA" id="ARBA00022989"/>
    </source>
</evidence>
<dbReference type="PANTHER" id="PTHR11730:SF6">
    <property type="entry name" value="AMMONIUM TRANSPORTER"/>
    <property type="match status" value="1"/>
</dbReference>
<evidence type="ECO:0000256" key="1">
    <source>
        <dbReference type="ARBA" id="ARBA00004141"/>
    </source>
</evidence>
<keyword evidence="6 8" id="KW-0472">Membrane</keyword>
<sequence>FEWAFCATAVTIPAGSVAERCNFNAYLGYSSFISAIIYPVVAHWVWCAEGWLGYSTTHPLIKCGMMDFAGSGVVHMVGGLAGLAGAIMLGPRMGRFDVDNKPLPLPGHSAVLVVLGTVLLWFGWYGFNPASTLFIDTPVMATVASRAAVTTTLGGAAGGVFCLIWTFLRKR</sequence>
<dbReference type="InterPro" id="IPR029020">
    <property type="entry name" value="Ammonium/urea_transptr"/>
</dbReference>
<dbReference type="PANTHER" id="PTHR11730">
    <property type="entry name" value="AMMONIUM TRANSPORTER"/>
    <property type="match status" value="1"/>
</dbReference>
<keyword evidence="4 8" id="KW-0812">Transmembrane</keyword>
<evidence type="ECO:0000256" key="6">
    <source>
        <dbReference type="ARBA" id="ARBA00023136"/>
    </source>
</evidence>
<feature type="non-terminal residue" evidence="10">
    <location>
        <position position="171"/>
    </location>
</feature>
<dbReference type="GO" id="GO:0005886">
    <property type="term" value="C:plasma membrane"/>
    <property type="evidence" value="ECO:0007669"/>
    <property type="project" value="TreeGrafter"/>
</dbReference>
<dbReference type="PROSITE" id="PS01219">
    <property type="entry name" value="AMMONIUM_TRANSP"/>
    <property type="match status" value="1"/>
</dbReference>
<evidence type="ECO:0000256" key="8">
    <source>
        <dbReference type="SAM" id="Phobius"/>
    </source>
</evidence>
<evidence type="ECO:0000259" key="9">
    <source>
        <dbReference type="Pfam" id="PF00909"/>
    </source>
</evidence>
<proteinExistence type="inferred from homology"/>
<dbReference type="GO" id="GO:0008519">
    <property type="term" value="F:ammonium channel activity"/>
    <property type="evidence" value="ECO:0007669"/>
    <property type="project" value="InterPro"/>
</dbReference>
<dbReference type="EMBL" id="BMAR01000001">
    <property type="protein sequence ID" value="GFR40282.1"/>
    <property type="molecule type" value="Genomic_DNA"/>
</dbReference>
<evidence type="ECO:0000313" key="10">
    <source>
        <dbReference type="EMBL" id="GFR40282.1"/>
    </source>
</evidence>
<comment type="subcellular location">
    <subcellularLocation>
        <location evidence="1">Membrane</location>
        <topology evidence="1">Multi-pass membrane protein</topology>
    </subcellularLocation>
</comment>
<evidence type="ECO:0000256" key="3">
    <source>
        <dbReference type="ARBA" id="ARBA00022448"/>
    </source>
</evidence>
<gene>
    <name evidence="10" type="ORF">Agub_g440</name>
</gene>
<name>A0AAD3HGS5_9CHLO</name>
<comment type="caution">
    <text evidence="10">The sequence shown here is derived from an EMBL/GenBank/DDBJ whole genome shotgun (WGS) entry which is preliminary data.</text>
</comment>
<reference evidence="10 11" key="1">
    <citation type="journal article" date="2021" name="Sci. Rep.">
        <title>Genome sequencing of the multicellular alga Astrephomene provides insights into convergent evolution of germ-soma differentiation.</title>
        <authorList>
            <person name="Yamashita S."/>
            <person name="Yamamoto K."/>
            <person name="Matsuzaki R."/>
            <person name="Suzuki S."/>
            <person name="Yamaguchi H."/>
            <person name="Hirooka S."/>
            <person name="Minakuchi Y."/>
            <person name="Miyagishima S."/>
            <person name="Kawachi M."/>
            <person name="Toyoda A."/>
            <person name="Nozaki H."/>
        </authorList>
    </citation>
    <scope>NUCLEOTIDE SEQUENCE [LARGE SCALE GENOMIC DNA]</scope>
    <source>
        <strain evidence="10 11">NIES-4017</strain>
    </source>
</reference>
<dbReference type="InterPro" id="IPR018047">
    <property type="entry name" value="Ammonium_transpt_CS"/>
</dbReference>
<dbReference type="Pfam" id="PF00909">
    <property type="entry name" value="Ammonium_transp"/>
    <property type="match status" value="1"/>
</dbReference>